<feature type="compositionally biased region" description="Basic and acidic residues" evidence="1">
    <location>
        <begin position="46"/>
        <end position="56"/>
    </location>
</feature>
<name>A0A9P0JXP0_ACAOB</name>
<comment type="caution">
    <text evidence="2">The sequence shown here is derived from an EMBL/GenBank/DDBJ whole genome shotgun (WGS) entry which is preliminary data.</text>
</comment>
<organism evidence="2 3">
    <name type="scientific">Acanthoscelides obtectus</name>
    <name type="common">Bean weevil</name>
    <name type="synonym">Bruchus obtectus</name>
    <dbReference type="NCBI Taxonomy" id="200917"/>
    <lineage>
        <taxon>Eukaryota</taxon>
        <taxon>Metazoa</taxon>
        <taxon>Ecdysozoa</taxon>
        <taxon>Arthropoda</taxon>
        <taxon>Hexapoda</taxon>
        <taxon>Insecta</taxon>
        <taxon>Pterygota</taxon>
        <taxon>Neoptera</taxon>
        <taxon>Endopterygota</taxon>
        <taxon>Coleoptera</taxon>
        <taxon>Polyphaga</taxon>
        <taxon>Cucujiformia</taxon>
        <taxon>Chrysomeloidea</taxon>
        <taxon>Chrysomelidae</taxon>
        <taxon>Bruchinae</taxon>
        <taxon>Bruchini</taxon>
        <taxon>Acanthoscelides</taxon>
    </lineage>
</organism>
<feature type="compositionally biased region" description="Acidic residues" evidence="1">
    <location>
        <begin position="73"/>
        <end position="83"/>
    </location>
</feature>
<proteinExistence type="predicted"/>
<dbReference type="Proteomes" id="UP001152888">
    <property type="component" value="Unassembled WGS sequence"/>
</dbReference>
<dbReference type="AlphaFoldDB" id="A0A9P0JXP0"/>
<feature type="region of interest" description="Disordered" evidence="1">
    <location>
        <begin position="43"/>
        <end position="83"/>
    </location>
</feature>
<accession>A0A9P0JXP0</accession>
<evidence type="ECO:0000256" key="1">
    <source>
        <dbReference type="SAM" id="MobiDB-lite"/>
    </source>
</evidence>
<keyword evidence="3" id="KW-1185">Reference proteome</keyword>
<reference evidence="2" key="1">
    <citation type="submission" date="2022-03" db="EMBL/GenBank/DDBJ databases">
        <authorList>
            <person name="Sayadi A."/>
        </authorList>
    </citation>
    <scope>NUCLEOTIDE SEQUENCE</scope>
</reference>
<protein>
    <submittedName>
        <fullName evidence="2">Uncharacterized protein</fullName>
    </submittedName>
</protein>
<evidence type="ECO:0000313" key="2">
    <source>
        <dbReference type="EMBL" id="CAH1962954.1"/>
    </source>
</evidence>
<dbReference type="EMBL" id="CAKOFQ010006704">
    <property type="protein sequence ID" value="CAH1962954.1"/>
    <property type="molecule type" value="Genomic_DNA"/>
</dbReference>
<dbReference type="OrthoDB" id="8193306at2759"/>
<feature type="compositionally biased region" description="Low complexity" evidence="1">
    <location>
        <begin position="59"/>
        <end position="72"/>
    </location>
</feature>
<evidence type="ECO:0000313" key="3">
    <source>
        <dbReference type="Proteomes" id="UP001152888"/>
    </source>
</evidence>
<gene>
    <name evidence="2" type="ORF">ACAOBT_LOCUS4935</name>
</gene>
<sequence>MLSNLRDIFNRLLVTSDPFLSRIRKLPQRPAKSLYKEALQLLKQPEVTRQETRNDSDLDTSGSTSESESNDSNIEDDVQDFCY</sequence>